<reference evidence="2 3" key="1">
    <citation type="submission" date="2020-02" db="EMBL/GenBank/DDBJ databases">
        <title>Out from the shadows clarifying the taxonomy of the family Cryomorphaceae and related taxa by utilizing the GTDB taxonomic framework.</title>
        <authorList>
            <person name="Bowman J.P."/>
        </authorList>
    </citation>
    <scope>NUCLEOTIDE SEQUENCE [LARGE SCALE GENOMIC DNA]</scope>
    <source>
        <strain evidence="2 3">QSSC 1-22</strain>
    </source>
</reference>
<feature type="transmembrane region" description="Helical" evidence="1">
    <location>
        <begin position="152"/>
        <end position="172"/>
    </location>
</feature>
<accession>A0A7K3WWN8</accession>
<organism evidence="2 3">
    <name type="scientific">Cryomorpha ignava</name>
    <dbReference type="NCBI Taxonomy" id="101383"/>
    <lineage>
        <taxon>Bacteria</taxon>
        <taxon>Pseudomonadati</taxon>
        <taxon>Bacteroidota</taxon>
        <taxon>Flavobacteriia</taxon>
        <taxon>Flavobacteriales</taxon>
        <taxon>Cryomorphaceae</taxon>
        <taxon>Cryomorpha</taxon>
    </lineage>
</organism>
<dbReference type="Proteomes" id="UP000486602">
    <property type="component" value="Unassembled WGS sequence"/>
</dbReference>
<proteinExistence type="predicted"/>
<comment type="caution">
    <text evidence="2">The sequence shown here is derived from an EMBL/GenBank/DDBJ whole genome shotgun (WGS) entry which is preliminary data.</text>
</comment>
<dbReference type="EMBL" id="JAAGVY010000038">
    <property type="protein sequence ID" value="NEN25035.1"/>
    <property type="molecule type" value="Genomic_DNA"/>
</dbReference>
<dbReference type="RefSeq" id="WP_163286451.1">
    <property type="nucleotide sequence ID" value="NZ_JAAGVY010000038.1"/>
</dbReference>
<name>A0A7K3WWN8_9FLAO</name>
<keyword evidence="1" id="KW-0812">Transmembrane</keyword>
<dbReference type="AlphaFoldDB" id="A0A7K3WWN8"/>
<keyword evidence="1" id="KW-1133">Transmembrane helix</keyword>
<keyword evidence="3" id="KW-1185">Reference proteome</keyword>
<evidence type="ECO:0000313" key="2">
    <source>
        <dbReference type="EMBL" id="NEN25035.1"/>
    </source>
</evidence>
<evidence type="ECO:0000313" key="3">
    <source>
        <dbReference type="Proteomes" id="UP000486602"/>
    </source>
</evidence>
<protein>
    <submittedName>
        <fullName evidence="2">DUF2007 domain-containing protein</fullName>
    </submittedName>
</protein>
<evidence type="ECO:0000256" key="1">
    <source>
        <dbReference type="SAM" id="Phobius"/>
    </source>
</evidence>
<keyword evidence="1" id="KW-0472">Membrane</keyword>
<sequence>MLNYSNGWRGDNRSSVLPIRSKLSIRIIQWFSILRTPANGAILSRNGNEIINMQDFVIIATFTLPTQVVVARSKLESLGIECITKDELTVQSYNFISNAVGGVKLLVHKSKIVEARQILIEGGFLTEQENKPTKADVFLGNPKNINRLKKTVIIFVSLLIGIALFLMSYSIITRPSKVEMLTGMDWYLDHIVYKDQFYYPNTIESKMSTDSGFKVEIIGRKDDLIEFNHDGSLVIPGFESRTIRSNWEIENDQLTIFKADTMDAIFNGNYDLNFSNRKLVITSPNTSFYCFSY</sequence>
<gene>
    <name evidence="2" type="ORF">G3O08_16160</name>
</gene>